<sequence length="211" mass="25033">MSNDPEYDATEGGAINYPHFGPDEDYHIIQYKKSPYVIYDKFFHPTLCDKLLNIVEEFPYKKFNNGKSRFEYISLNENIKRKGLRWLRRPLKELVDDANNTNFMIDITSVEFLTLKKFHVGDHWHWHHDCDWWFNPLAFDKKITLLMELSDDSEYEGGEYGEYMSTIPFPKQHLNRGSVIVIPAYYYYNISDIIKGCKKLLVVNVIGPKFR</sequence>
<dbReference type="AlphaFoldDB" id="A0A381QBC7"/>
<proteinExistence type="predicted"/>
<protein>
    <recommendedName>
        <fullName evidence="2">Prolyl 4-hydroxylase alpha subunit Fe(2+) 2OG dioxygenase domain-containing protein</fullName>
    </recommendedName>
</protein>
<gene>
    <name evidence="1" type="ORF">METZ01_LOCUS29489</name>
</gene>
<accession>A0A381QBC7</accession>
<name>A0A381QBC7_9ZZZZ</name>
<dbReference type="Gene3D" id="2.60.120.620">
    <property type="entry name" value="q2cbj1_9rhob like domain"/>
    <property type="match status" value="1"/>
</dbReference>
<dbReference type="EMBL" id="UINC01001285">
    <property type="protein sequence ID" value="SUZ76635.1"/>
    <property type="molecule type" value="Genomic_DNA"/>
</dbReference>
<organism evidence="1">
    <name type="scientific">marine metagenome</name>
    <dbReference type="NCBI Taxonomy" id="408172"/>
    <lineage>
        <taxon>unclassified sequences</taxon>
        <taxon>metagenomes</taxon>
        <taxon>ecological metagenomes</taxon>
    </lineage>
</organism>
<evidence type="ECO:0000313" key="1">
    <source>
        <dbReference type="EMBL" id="SUZ76635.1"/>
    </source>
</evidence>
<reference evidence="1" key="1">
    <citation type="submission" date="2018-05" db="EMBL/GenBank/DDBJ databases">
        <authorList>
            <person name="Lanie J.A."/>
            <person name="Ng W.-L."/>
            <person name="Kazmierczak K.M."/>
            <person name="Andrzejewski T.M."/>
            <person name="Davidsen T.M."/>
            <person name="Wayne K.J."/>
            <person name="Tettelin H."/>
            <person name="Glass J.I."/>
            <person name="Rusch D."/>
            <person name="Podicherti R."/>
            <person name="Tsui H.-C.T."/>
            <person name="Winkler M.E."/>
        </authorList>
    </citation>
    <scope>NUCLEOTIDE SEQUENCE</scope>
</reference>
<evidence type="ECO:0008006" key="2">
    <source>
        <dbReference type="Google" id="ProtNLM"/>
    </source>
</evidence>